<dbReference type="CDD" id="cd02846">
    <property type="entry name" value="PAZ_argonaute_like"/>
    <property type="match status" value="1"/>
</dbReference>
<keyword evidence="17" id="KW-0943">RNA-mediated gene silencing</keyword>
<keyword evidence="10" id="KW-0810">Translation regulation</keyword>
<organism evidence="24 25">
    <name type="scientific">Conger conger</name>
    <name type="common">Conger eel</name>
    <name type="synonym">Muraena conger</name>
    <dbReference type="NCBI Taxonomy" id="82655"/>
    <lineage>
        <taxon>Eukaryota</taxon>
        <taxon>Metazoa</taxon>
        <taxon>Chordata</taxon>
        <taxon>Craniata</taxon>
        <taxon>Vertebrata</taxon>
        <taxon>Euteleostomi</taxon>
        <taxon>Actinopterygii</taxon>
        <taxon>Neopterygii</taxon>
        <taxon>Teleostei</taxon>
        <taxon>Anguilliformes</taxon>
        <taxon>Congridae</taxon>
        <taxon>Conger</taxon>
    </lineage>
</organism>
<sequence>MKRSGRLANRLKTGFFHKALRGVLKRQSGSFKCLLIWAIVTLLITVILFTTFDLRPSYFRAKADVEADIKAALRAAVTSKVRAHTPPSATGVDVKAGDVKDGDVKDGDVKAGDVKDGDVKDGDVKDEYEDEEDRNVKGWDLRLEALREARNETKVYECTENNSERDVAGFAELKPQIQDFLLYRHCRYFRRLLDVPEKCGPTRRHSAGIFLLLVIKTTPSSYDRREVVRQTWGAERRINNANIRRVFLTGREAEGELRGRSDELLRMENRRYGDILQWDFLDTFFNLTIKQLLFLDWLHERCPLVRFLFNADDDIFANTDKFVPYLQGLDTPGAPPHLYMGQVLYATEPIRWAVSKYYIPPQVYAGKTFPPYCTGGGFLLSRSTAQVILGMSPTVPLMPIDDVYIGLCLDKASLRPSMHFSFLVVGERAMAKLTYPLDPCLFRDIFLAHGFQTYEIMVIWEPPAWLSGWDGTRTFWHRAHGALPPPLQQVFQAPRRPGMGTVGKPIKLLANYFEVEIPKMDVYHYEVDIKPDKCPRRVNREVVEYMVQHFKPQLFGDRKPVYDGKKNIYTVLALPIGNEKVDFEVTIPGEGKDRIFKVSIRWLAVVSWRLLQETLVSGRLQVPLDSVQALDVAMRHLASMRYTPVGRSFFSPPEGYYHPLGGGREVWFGFHQSVRPAMWKMMLNIDVSATAFYKAQPVIEFMCEVLDIRNIDEQPKTLTDSQRVRFTKEIKGLKVEVTHCGQMKRKYRVCNVTRRPASHQTFPLQLESGQTVECTVAQYFKQKYNLQLKYPHLPCLQVGQEQKHTYLPLEVCNIVAGQRCIKKLTDNQTSTMIKATARSAPDRQEEISRLMKNANFNLDPYIQEFGIKVKDDMAEVTGRVLPAPILQYGGRNRAIATPNQGVWDMRGKQFYNGIEIKVWAIACFAPQKQCREEVLKNFTDQLRKISKDAGMPIQGQPCFCKYAQGADSVEPMFRHLKNTYSGLQLIIVILPGKTPVYAEVKRVGDTLLGMATQCVQVKNVVKTSPQTLSNLCLKINVKLGGINNILVPHQRSAVFQQPVIFLGADVTHPPAGDGKKPSITAVVGSMDAHPSRYCATVRVQRPRQEIIEDLSFMVRELLIQFYKSTRFKPTRIIFYRDGVPEGQLPQILHYELLAIRDACIKLEKDYQPGITYIVVQKRHHTRLFCADKSERIGKSGNIPAGTTVDTSITHPFEFDFYLCSHAGIQGTSRPSHYYVLWDDNRFTADELQILTYQLCHTYVRCTRSVSIPAPAYYARLVAFRARYHLVDKEHDSGEGSHVSGQSNGRDPQALAKAVQIHHDTLRTMYFA</sequence>
<dbReference type="InterPro" id="IPR014811">
    <property type="entry name" value="ArgoL1"/>
</dbReference>
<evidence type="ECO:0000256" key="3">
    <source>
        <dbReference type="ARBA" id="ARBA00004922"/>
    </source>
</evidence>
<evidence type="ECO:0000259" key="23">
    <source>
        <dbReference type="PROSITE" id="PS50822"/>
    </source>
</evidence>
<dbReference type="InterPro" id="IPR012337">
    <property type="entry name" value="RNaseH-like_sf"/>
</dbReference>
<dbReference type="Gene3D" id="2.170.260.10">
    <property type="entry name" value="paz domain"/>
    <property type="match status" value="1"/>
</dbReference>
<dbReference type="FunFam" id="3.40.50.2300:FF:000005">
    <property type="entry name" value="Protein argonaute-2"/>
    <property type="match status" value="1"/>
</dbReference>
<comment type="similarity">
    <text evidence="5">Belongs to the glycosyltransferase 31 family.</text>
</comment>
<dbReference type="Gene3D" id="3.30.420.10">
    <property type="entry name" value="Ribonuclease H-like superfamily/Ribonuclease H"/>
    <property type="match status" value="1"/>
</dbReference>
<evidence type="ECO:0000256" key="13">
    <source>
        <dbReference type="ARBA" id="ARBA00022989"/>
    </source>
</evidence>
<dbReference type="PROSITE" id="PS50821">
    <property type="entry name" value="PAZ"/>
    <property type="match status" value="1"/>
</dbReference>
<evidence type="ECO:0000256" key="6">
    <source>
        <dbReference type="ARBA" id="ARBA00022490"/>
    </source>
</evidence>
<dbReference type="GO" id="GO:0003723">
    <property type="term" value="F:RNA binding"/>
    <property type="evidence" value="ECO:0007669"/>
    <property type="project" value="UniProtKB-KW"/>
</dbReference>
<dbReference type="InterPro" id="IPR032473">
    <property type="entry name" value="Argonaute_Mid_dom"/>
</dbReference>
<feature type="transmembrane region" description="Helical" evidence="21">
    <location>
        <begin position="34"/>
        <end position="52"/>
    </location>
</feature>
<evidence type="ECO:0000256" key="17">
    <source>
        <dbReference type="ARBA" id="ARBA00023158"/>
    </source>
</evidence>
<keyword evidence="14" id="KW-0333">Golgi apparatus</keyword>
<protein>
    <recommendedName>
        <fullName evidence="20">Protein argonaute-1</fullName>
    </recommendedName>
</protein>
<dbReference type="InterPro" id="IPR003100">
    <property type="entry name" value="PAZ_dom"/>
</dbReference>
<dbReference type="GO" id="GO:0000139">
    <property type="term" value="C:Golgi membrane"/>
    <property type="evidence" value="ECO:0007669"/>
    <property type="project" value="UniProtKB-SubCell"/>
</dbReference>
<dbReference type="GO" id="GO:0006417">
    <property type="term" value="P:regulation of translation"/>
    <property type="evidence" value="ECO:0007669"/>
    <property type="project" value="UniProtKB-KW"/>
</dbReference>
<accession>A0A9Q1E3X3</accession>
<dbReference type="Pfam" id="PF16486">
    <property type="entry name" value="ArgoN"/>
    <property type="match status" value="1"/>
</dbReference>
<dbReference type="InterPro" id="IPR036085">
    <property type="entry name" value="PAZ_dom_sf"/>
</dbReference>
<proteinExistence type="inferred from homology"/>
<dbReference type="InterPro" id="IPR036397">
    <property type="entry name" value="RNaseH_sf"/>
</dbReference>
<evidence type="ECO:0000256" key="12">
    <source>
        <dbReference type="ARBA" id="ARBA00022968"/>
    </source>
</evidence>
<dbReference type="GO" id="GO:0016442">
    <property type="term" value="C:RISC complex"/>
    <property type="evidence" value="ECO:0007669"/>
    <property type="project" value="UniProtKB-ARBA"/>
</dbReference>
<dbReference type="Pfam" id="PF01762">
    <property type="entry name" value="Galactosyl_T"/>
    <property type="match status" value="1"/>
</dbReference>
<keyword evidence="11" id="KW-0694">RNA-binding</keyword>
<evidence type="ECO:0000256" key="15">
    <source>
        <dbReference type="ARBA" id="ARBA00023098"/>
    </source>
</evidence>
<dbReference type="SMART" id="SM00950">
    <property type="entry name" value="Piwi"/>
    <property type="match status" value="1"/>
</dbReference>
<evidence type="ECO:0000313" key="24">
    <source>
        <dbReference type="EMBL" id="KAJ8289207.1"/>
    </source>
</evidence>
<comment type="similarity">
    <text evidence="4">Belongs to the argonaute family. Ago subfamily.</text>
</comment>
<evidence type="ECO:0000256" key="5">
    <source>
        <dbReference type="ARBA" id="ARBA00008661"/>
    </source>
</evidence>
<dbReference type="InterPro" id="IPR003165">
    <property type="entry name" value="Piwi"/>
</dbReference>
<keyword evidence="6" id="KW-0963">Cytoplasm</keyword>
<evidence type="ECO:0000256" key="16">
    <source>
        <dbReference type="ARBA" id="ARBA00023136"/>
    </source>
</evidence>
<keyword evidence="12" id="KW-0735">Signal-anchor</keyword>
<keyword evidence="9 21" id="KW-0812">Transmembrane</keyword>
<dbReference type="EMBL" id="JAFJMO010000001">
    <property type="protein sequence ID" value="KAJ8289207.1"/>
    <property type="molecule type" value="Genomic_DNA"/>
</dbReference>
<dbReference type="Pfam" id="PF08699">
    <property type="entry name" value="ArgoL1"/>
    <property type="match status" value="1"/>
</dbReference>
<name>A0A9Q1E3X3_CONCO</name>
<evidence type="ECO:0000256" key="9">
    <source>
        <dbReference type="ARBA" id="ARBA00022692"/>
    </source>
</evidence>
<dbReference type="SUPFAM" id="SSF101690">
    <property type="entry name" value="PAZ domain"/>
    <property type="match status" value="1"/>
</dbReference>
<feature type="domain" description="PAZ" evidence="22">
    <location>
        <begin position="697"/>
        <end position="816"/>
    </location>
</feature>
<dbReference type="OrthoDB" id="10252740at2759"/>
<evidence type="ECO:0000256" key="11">
    <source>
        <dbReference type="ARBA" id="ARBA00022884"/>
    </source>
</evidence>
<dbReference type="CDD" id="cd04657">
    <property type="entry name" value="Piwi_ago-like"/>
    <property type="match status" value="1"/>
</dbReference>
<dbReference type="SUPFAM" id="SSF53098">
    <property type="entry name" value="Ribonuclease H-like"/>
    <property type="match status" value="1"/>
</dbReference>
<reference evidence="24" key="1">
    <citation type="journal article" date="2023" name="Science">
        <title>Genome structures resolve the early diversification of teleost fishes.</title>
        <authorList>
            <person name="Parey E."/>
            <person name="Louis A."/>
            <person name="Montfort J."/>
            <person name="Bouchez O."/>
            <person name="Roques C."/>
            <person name="Iampietro C."/>
            <person name="Lluch J."/>
            <person name="Castinel A."/>
            <person name="Donnadieu C."/>
            <person name="Desvignes T."/>
            <person name="Floi Bucao C."/>
            <person name="Jouanno E."/>
            <person name="Wen M."/>
            <person name="Mejri S."/>
            <person name="Dirks R."/>
            <person name="Jansen H."/>
            <person name="Henkel C."/>
            <person name="Chen W.J."/>
            <person name="Zahm M."/>
            <person name="Cabau C."/>
            <person name="Klopp C."/>
            <person name="Thompson A.W."/>
            <person name="Robinson-Rechavi M."/>
            <person name="Braasch I."/>
            <person name="Lecointre G."/>
            <person name="Bobe J."/>
            <person name="Postlethwait J.H."/>
            <person name="Berthelot C."/>
            <person name="Roest Crollius H."/>
            <person name="Guiguen Y."/>
        </authorList>
    </citation>
    <scope>NUCLEOTIDE SEQUENCE</scope>
    <source>
        <strain evidence="24">Concon-B</strain>
    </source>
</reference>
<keyword evidence="8" id="KW-0808">Transferase</keyword>
<dbReference type="GO" id="GO:0006629">
    <property type="term" value="P:lipid metabolic process"/>
    <property type="evidence" value="ECO:0007669"/>
    <property type="project" value="UniProtKB-KW"/>
</dbReference>
<dbReference type="GO" id="GO:0016758">
    <property type="term" value="F:hexosyltransferase activity"/>
    <property type="evidence" value="ECO:0007669"/>
    <property type="project" value="InterPro"/>
</dbReference>
<dbReference type="InterPro" id="IPR045246">
    <property type="entry name" value="Piwi_ago-like"/>
</dbReference>
<evidence type="ECO:0000256" key="4">
    <source>
        <dbReference type="ARBA" id="ARBA00008201"/>
    </source>
</evidence>
<dbReference type="GO" id="GO:0000932">
    <property type="term" value="C:P-body"/>
    <property type="evidence" value="ECO:0007669"/>
    <property type="project" value="UniProtKB-SubCell"/>
</dbReference>
<dbReference type="PANTHER" id="PTHR22891">
    <property type="entry name" value="EUKARYOTIC TRANSLATION INITIATION FACTOR 2C"/>
    <property type="match status" value="1"/>
</dbReference>
<comment type="subcellular location">
    <subcellularLocation>
        <location evidence="1">Cytoplasm</location>
        <location evidence="1">P-body</location>
    </subcellularLocation>
    <subcellularLocation>
        <location evidence="2">Golgi apparatus membrane</location>
        <topology evidence="2">Single-pass type II membrane protein</topology>
    </subcellularLocation>
</comment>
<keyword evidence="25" id="KW-1185">Reference proteome</keyword>
<dbReference type="PROSITE" id="PS50822">
    <property type="entry name" value="PIWI"/>
    <property type="match status" value="1"/>
</dbReference>
<dbReference type="FunFam" id="3.90.550.50:FF:000001">
    <property type="entry name" value="Hexosyltransferase"/>
    <property type="match status" value="1"/>
</dbReference>
<dbReference type="InterPro" id="IPR032472">
    <property type="entry name" value="ArgoL2"/>
</dbReference>
<evidence type="ECO:0000256" key="14">
    <source>
        <dbReference type="ARBA" id="ARBA00023034"/>
    </source>
</evidence>
<feature type="domain" description="Piwi" evidence="23">
    <location>
        <begin position="985"/>
        <end position="1286"/>
    </location>
</feature>
<comment type="caution">
    <text evidence="24">The sequence shown here is derived from an EMBL/GenBank/DDBJ whole genome shotgun (WGS) entry which is preliminary data.</text>
</comment>
<dbReference type="SMART" id="SM00949">
    <property type="entry name" value="PAZ"/>
    <property type="match status" value="1"/>
</dbReference>
<dbReference type="Pfam" id="PF02170">
    <property type="entry name" value="PAZ"/>
    <property type="match status" value="1"/>
</dbReference>
<keyword evidence="16 21" id="KW-0472">Membrane</keyword>
<dbReference type="InterPro" id="IPR002659">
    <property type="entry name" value="Glyco_trans_31"/>
</dbReference>
<dbReference type="Gene3D" id="3.90.550.50">
    <property type="match status" value="1"/>
</dbReference>
<dbReference type="GO" id="GO:0031047">
    <property type="term" value="P:regulatory ncRNA-mediated gene silencing"/>
    <property type="evidence" value="ECO:0007669"/>
    <property type="project" value="UniProtKB-KW"/>
</dbReference>
<keyword evidence="19" id="KW-0687">Ribonucleoprotein</keyword>
<keyword evidence="15" id="KW-0443">Lipid metabolism</keyword>
<keyword evidence="18" id="KW-0325">Glycoprotein</keyword>
<keyword evidence="13 21" id="KW-1133">Transmembrane helix</keyword>
<evidence type="ECO:0000256" key="20">
    <source>
        <dbReference type="ARBA" id="ARBA00070769"/>
    </source>
</evidence>
<evidence type="ECO:0000313" key="25">
    <source>
        <dbReference type="Proteomes" id="UP001152803"/>
    </source>
</evidence>
<dbReference type="Pfam" id="PF16487">
    <property type="entry name" value="ArgoMid"/>
    <property type="match status" value="1"/>
</dbReference>
<dbReference type="Gene3D" id="3.40.50.2300">
    <property type="match status" value="1"/>
</dbReference>
<evidence type="ECO:0000256" key="7">
    <source>
        <dbReference type="ARBA" id="ARBA00022676"/>
    </source>
</evidence>
<dbReference type="FunFam" id="3.30.420.10:FF:000001">
    <property type="entry name" value="Protein argonaute-2"/>
    <property type="match status" value="1"/>
</dbReference>
<evidence type="ECO:0000256" key="2">
    <source>
        <dbReference type="ARBA" id="ARBA00004323"/>
    </source>
</evidence>
<keyword evidence="7" id="KW-0328">Glycosyltransferase</keyword>
<dbReference type="Proteomes" id="UP001152803">
    <property type="component" value="Unassembled WGS sequence"/>
</dbReference>
<dbReference type="Pfam" id="PF02171">
    <property type="entry name" value="Piwi"/>
    <property type="match status" value="1"/>
</dbReference>
<evidence type="ECO:0000259" key="22">
    <source>
        <dbReference type="PROSITE" id="PS50821"/>
    </source>
</evidence>
<dbReference type="SMART" id="SM01163">
    <property type="entry name" value="DUF1785"/>
    <property type="match status" value="1"/>
</dbReference>
<dbReference type="Pfam" id="PF16488">
    <property type="entry name" value="ArgoL2"/>
    <property type="match status" value="1"/>
</dbReference>
<evidence type="ECO:0000256" key="8">
    <source>
        <dbReference type="ARBA" id="ARBA00022679"/>
    </source>
</evidence>
<evidence type="ECO:0000256" key="1">
    <source>
        <dbReference type="ARBA" id="ARBA00004201"/>
    </source>
</evidence>
<gene>
    <name evidence="24" type="ORF">COCON_G00018660</name>
</gene>
<comment type="pathway">
    <text evidence="3">Protein modification; protein glycosylation.</text>
</comment>
<dbReference type="FunFam" id="2.170.260.10:FF:000001">
    <property type="entry name" value="Protein argonaute-2"/>
    <property type="match status" value="1"/>
</dbReference>
<dbReference type="InterPro" id="IPR032474">
    <property type="entry name" value="Argonaute_N"/>
</dbReference>
<evidence type="ECO:0000256" key="18">
    <source>
        <dbReference type="ARBA" id="ARBA00023180"/>
    </source>
</evidence>
<evidence type="ECO:0000256" key="10">
    <source>
        <dbReference type="ARBA" id="ARBA00022845"/>
    </source>
</evidence>
<evidence type="ECO:0000256" key="21">
    <source>
        <dbReference type="SAM" id="Phobius"/>
    </source>
</evidence>
<evidence type="ECO:0000256" key="19">
    <source>
        <dbReference type="ARBA" id="ARBA00023274"/>
    </source>
</evidence>